<reference evidence="8 9" key="1">
    <citation type="submission" date="2018-06" db="EMBL/GenBank/DDBJ databases">
        <title>Comparative genomics reveals the genomic features of Rhizophagus irregularis, R. cerebriforme, R. diaphanum and Gigaspora rosea, and their symbiotic lifestyle signature.</title>
        <authorList>
            <person name="Morin E."/>
            <person name="San Clemente H."/>
            <person name="Chen E.C.H."/>
            <person name="De La Providencia I."/>
            <person name="Hainaut M."/>
            <person name="Kuo A."/>
            <person name="Kohler A."/>
            <person name="Murat C."/>
            <person name="Tang N."/>
            <person name="Roy S."/>
            <person name="Loubradou J."/>
            <person name="Henrissat B."/>
            <person name="Grigoriev I.V."/>
            <person name="Corradi N."/>
            <person name="Roux C."/>
            <person name="Martin F.M."/>
        </authorList>
    </citation>
    <scope>NUCLEOTIDE SEQUENCE [LARGE SCALE GENOMIC DNA]</scope>
    <source>
        <strain evidence="8 9">DAOM 227022</strain>
    </source>
</reference>
<dbReference type="AlphaFoldDB" id="A0A397SZV4"/>
<sequence>MDNKNNNGSSSSLSDDDEPTLDLDINVLQQLASNRLNRHCVRTCRLTRGLYNEIHLLQFDAGPDCIARLSRNLTHPAVKFASEIATMKYVAQNTSIKVPEVYDWDFTVHNPIKIPYILMERLPGQHLYRVWDELTVKEKKCVLSQIVETLLELWTKCQFEEIGCLYMDSVSIITTFFTCSLIQGT</sequence>
<evidence type="ECO:0000256" key="6">
    <source>
        <dbReference type="ARBA" id="ARBA00031849"/>
    </source>
</evidence>
<gene>
    <name evidence="8" type="ORF">C1645_692500</name>
</gene>
<evidence type="ECO:0000256" key="3">
    <source>
        <dbReference type="ARBA" id="ARBA00016197"/>
    </source>
</evidence>
<proteinExistence type="inferred from homology"/>
<dbReference type="Pfam" id="PF01636">
    <property type="entry name" value="APH"/>
    <property type="match status" value="1"/>
</dbReference>
<dbReference type="InterPro" id="IPR051035">
    <property type="entry name" value="Mito_inheritance_9"/>
</dbReference>
<organism evidence="8 9">
    <name type="scientific">Glomus cerebriforme</name>
    <dbReference type="NCBI Taxonomy" id="658196"/>
    <lineage>
        <taxon>Eukaryota</taxon>
        <taxon>Fungi</taxon>
        <taxon>Fungi incertae sedis</taxon>
        <taxon>Mucoromycota</taxon>
        <taxon>Glomeromycotina</taxon>
        <taxon>Glomeromycetes</taxon>
        <taxon>Glomerales</taxon>
        <taxon>Glomeraceae</taxon>
        <taxon>Glomus</taxon>
    </lineage>
</organism>
<evidence type="ECO:0000259" key="7">
    <source>
        <dbReference type="Pfam" id="PF01636"/>
    </source>
</evidence>
<dbReference type="PANTHER" id="PTHR36091">
    <property type="entry name" value="ALTERED INHERITANCE OF MITOCHONDRIA PROTEIN 9, MITOCHONDRIAL"/>
    <property type="match status" value="1"/>
</dbReference>
<evidence type="ECO:0000256" key="2">
    <source>
        <dbReference type="ARBA" id="ARBA00005543"/>
    </source>
</evidence>
<dbReference type="EMBL" id="QKYT01000148">
    <property type="protein sequence ID" value="RIA91598.1"/>
    <property type="molecule type" value="Genomic_DNA"/>
</dbReference>
<evidence type="ECO:0000313" key="9">
    <source>
        <dbReference type="Proteomes" id="UP000265703"/>
    </source>
</evidence>
<accession>A0A397SZV4</accession>
<keyword evidence="9" id="KW-1185">Reference proteome</keyword>
<evidence type="ECO:0000256" key="1">
    <source>
        <dbReference type="ARBA" id="ARBA00004173"/>
    </source>
</evidence>
<comment type="similarity">
    <text evidence="2">Belongs to the AIM9 family.</text>
</comment>
<name>A0A397SZV4_9GLOM</name>
<evidence type="ECO:0000256" key="4">
    <source>
        <dbReference type="ARBA" id="ARBA00022946"/>
    </source>
</evidence>
<dbReference type="OrthoDB" id="10003767at2759"/>
<dbReference type="STRING" id="658196.A0A397SZV4"/>
<keyword evidence="5" id="KW-0496">Mitochondrion</keyword>
<protein>
    <recommendedName>
        <fullName evidence="3">Altered inheritance of mitochondria protein 9, mitochondrial</fullName>
    </recommendedName>
    <alternativeName>
        <fullName evidence="6">Found in mitochondrial proteome protein 29</fullName>
    </alternativeName>
</protein>
<keyword evidence="4" id="KW-0809">Transit peptide</keyword>
<evidence type="ECO:0000256" key="5">
    <source>
        <dbReference type="ARBA" id="ARBA00023128"/>
    </source>
</evidence>
<dbReference type="GO" id="GO:0005739">
    <property type="term" value="C:mitochondrion"/>
    <property type="evidence" value="ECO:0007669"/>
    <property type="project" value="UniProtKB-SubCell"/>
</dbReference>
<comment type="caution">
    <text evidence="8">The sequence shown here is derived from an EMBL/GenBank/DDBJ whole genome shotgun (WGS) entry which is preliminary data.</text>
</comment>
<comment type="subcellular location">
    <subcellularLocation>
        <location evidence="1">Mitochondrion</location>
    </subcellularLocation>
</comment>
<feature type="domain" description="Aminoglycoside phosphotransferase" evidence="7">
    <location>
        <begin position="56"/>
        <end position="153"/>
    </location>
</feature>
<dbReference type="SUPFAM" id="SSF56112">
    <property type="entry name" value="Protein kinase-like (PK-like)"/>
    <property type="match status" value="1"/>
</dbReference>
<dbReference type="InterPro" id="IPR002575">
    <property type="entry name" value="Aminoglycoside_PTrfase"/>
</dbReference>
<dbReference type="Proteomes" id="UP000265703">
    <property type="component" value="Unassembled WGS sequence"/>
</dbReference>
<evidence type="ECO:0000313" key="8">
    <source>
        <dbReference type="EMBL" id="RIA91598.1"/>
    </source>
</evidence>
<dbReference type="InterPro" id="IPR011009">
    <property type="entry name" value="Kinase-like_dom_sf"/>
</dbReference>
<dbReference type="PANTHER" id="PTHR36091:SF1">
    <property type="entry name" value="ALTERED INHERITANCE OF MITOCHONDRIA PROTEIN 9, MITOCHONDRIAL"/>
    <property type="match status" value="1"/>
</dbReference>